<dbReference type="PROSITE" id="PS51898">
    <property type="entry name" value="TYR_RECOMBINASE"/>
    <property type="match status" value="1"/>
</dbReference>
<dbReference type="InterPro" id="IPR013762">
    <property type="entry name" value="Integrase-like_cat_sf"/>
</dbReference>
<dbReference type="PANTHER" id="PTHR30349:SF81">
    <property type="entry name" value="TYROSINE RECOMBINASE XERC"/>
    <property type="match status" value="1"/>
</dbReference>
<dbReference type="AlphaFoldDB" id="A0A0F9RCP5"/>
<feature type="domain" description="Tyr recombinase" evidence="2">
    <location>
        <begin position="1"/>
        <end position="170"/>
    </location>
</feature>
<dbReference type="SUPFAM" id="SSF56349">
    <property type="entry name" value="DNA breaking-rejoining enzymes"/>
    <property type="match status" value="1"/>
</dbReference>
<keyword evidence="1" id="KW-0233">DNA recombination</keyword>
<gene>
    <name evidence="3" type="ORF">LCGC14_0989810</name>
</gene>
<dbReference type="InterPro" id="IPR050090">
    <property type="entry name" value="Tyrosine_recombinase_XerCD"/>
</dbReference>
<dbReference type="Gene3D" id="1.10.443.10">
    <property type="entry name" value="Intergrase catalytic core"/>
    <property type="match status" value="1"/>
</dbReference>
<evidence type="ECO:0000259" key="2">
    <source>
        <dbReference type="PROSITE" id="PS51898"/>
    </source>
</evidence>
<organism evidence="3">
    <name type="scientific">marine sediment metagenome</name>
    <dbReference type="NCBI Taxonomy" id="412755"/>
    <lineage>
        <taxon>unclassified sequences</taxon>
        <taxon>metagenomes</taxon>
        <taxon>ecological metagenomes</taxon>
    </lineage>
</organism>
<dbReference type="InterPro" id="IPR002104">
    <property type="entry name" value="Integrase_catalytic"/>
</dbReference>
<dbReference type="Pfam" id="PF00589">
    <property type="entry name" value="Phage_integrase"/>
    <property type="match status" value="1"/>
</dbReference>
<reference evidence="3" key="1">
    <citation type="journal article" date="2015" name="Nature">
        <title>Complex archaea that bridge the gap between prokaryotes and eukaryotes.</title>
        <authorList>
            <person name="Spang A."/>
            <person name="Saw J.H."/>
            <person name="Jorgensen S.L."/>
            <person name="Zaremba-Niedzwiedzka K."/>
            <person name="Martijn J."/>
            <person name="Lind A.E."/>
            <person name="van Eijk R."/>
            <person name="Schleper C."/>
            <person name="Guy L."/>
            <person name="Ettema T.J."/>
        </authorList>
    </citation>
    <scope>NUCLEOTIDE SEQUENCE</scope>
</reference>
<accession>A0A0F9RCP5</accession>
<evidence type="ECO:0000313" key="3">
    <source>
        <dbReference type="EMBL" id="KKN15048.1"/>
    </source>
</evidence>
<protein>
    <recommendedName>
        <fullName evidence="2">Tyr recombinase domain-containing protein</fullName>
    </recommendedName>
</protein>
<comment type="caution">
    <text evidence="3">The sequence shown here is derived from an EMBL/GenBank/DDBJ whole genome shotgun (WGS) entry which is preliminary data.</text>
</comment>
<dbReference type="GO" id="GO:0003677">
    <property type="term" value="F:DNA binding"/>
    <property type="evidence" value="ECO:0007669"/>
    <property type="project" value="InterPro"/>
</dbReference>
<dbReference type="PANTHER" id="PTHR30349">
    <property type="entry name" value="PHAGE INTEGRASE-RELATED"/>
    <property type="match status" value="1"/>
</dbReference>
<dbReference type="InterPro" id="IPR011010">
    <property type="entry name" value="DNA_brk_join_enz"/>
</dbReference>
<sequence length="173" mass="19837">MYLEGEELDTLLAVSPPRHRLYFLLCSRAGLRSSEAARVRHEDIEWKDGQPSILRVVGKGDKEALLPLNAALRCALLKFTQRGSTGWLFPGYKTHIVDRQARYWLVEACERAGIPRRKAYPHALRHSFATHLLRRGVDLIEVRDLMRHSSLAITSIYLHTCPERLRDAVERLG</sequence>
<proteinExistence type="predicted"/>
<dbReference type="GO" id="GO:0006310">
    <property type="term" value="P:DNA recombination"/>
    <property type="evidence" value="ECO:0007669"/>
    <property type="project" value="UniProtKB-KW"/>
</dbReference>
<evidence type="ECO:0000256" key="1">
    <source>
        <dbReference type="ARBA" id="ARBA00023172"/>
    </source>
</evidence>
<dbReference type="EMBL" id="LAZR01003751">
    <property type="protein sequence ID" value="KKN15048.1"/>
    <property type="molecule type" value="Genomic_DNA"/>
</dbReference>
<name>A0A0F9RCP5_9ZZZZ</name>
<dbReference type="GO" id="GO:0015074">
    <property type="term" value="P:DNA integration"/>
    <property type="evidence" value="ECO:0007669"/>
    <property type="project" value="InterPro"/>
</dbReference>